<evidence type="ECO:0000313" key="2">
    <source>
        <dbReference type="EMBL" id="GAH19703.1"/>
    </source>
</evidence>
<comment type="caution">
    <text evidence="2">The sequence shown here is derived from an EMBL/GenBank/DDBJ whole genome shotgun (WGS) entry which is preliminary data.</text>
</comment>
<keyword evidence="1" id="KW-0472">Membrane</keyword>
<organism evidence="2">
    <name type="scientific">marine sediment metagenome</name>
    <dbReference type="NCBI Taxonomy" id="412755"/>
    <lineage>
        <taxon>unclassified sequences</taxon>
        <taxon>metagenomes</taxon>
        <taxon>ecological metagenomes</taxon>
    </lineage>
</organism>
<feature type="transmembrane region" description="Helical" evidence="1">
    <location>
        <begin position="195"/>
        <end position="215"/>
    </location>
</feature>
<protein>
    <submittedName>
        <fullName evidence="2">Uncharacterized protein</fullName>
    </submittedName>
</protein>
<gene>
    <name evidence="2" type="ORF">S03H2_01220</name>
</gene>
<keyword evidence="1" id="KW-1133">Transmembrane helix</keyword>
<dbReference type="EMBL" id="BARU01000341">
    <property type="protein sequence ID" value="GAH19703.1"/>
    <property type="molecule type" value="Genomic_DNA"/>
</dbReference>
<dbReference type="AlphaFoldDB" id="X1FFZ4"/>
<keyword evidence="1" id="KW-0812">Transmembrane</keyword>
<feature type="non-terminal residue" evidence="2">
    <location>
        <position position="377"/>
    </location>
</feature>
<sequence length="377" mass="41536">MTQNNPPGYPLPDGELGDDDLVCQLVYLPDRPEYWQALLAAIHYFSTWKAWERDDDKRGKDAAANWRDAFELTIGCWRMTCLEDLTQTVTDILELLQTRKDCCDDNLTYDIVEDIETDIVPFEGDPPEVYGETEIEDWDEWAEHVCYNAHLYVDYLAHAGDTIWEAAKLSAIAIGVIAAVLASLVTLGIGAPVAWTLAAGITSGIFLGGTIATFAGSHDAIEDARDDIVCAIINGTGVADAVEDALESGLDWDLFYSLIPYNSAMAIIYEGGHDSEFLSSETREDCVCEEEEPGEYYLEALFTSDIDDPWVVTNTGSWTASKGGSAYLINTNDYVQASKADIISEAGASGAKILLHRIDWTWRRSTANSTPELLVRA</sequence>
<accession>X1FFZ4</accession>
<reference evidence="2" key="1">
    <citation type="journal article" date="2014" name="Front. Microbiol.">
        <title>High frequency of phylogenetically diverse reductive dehalogenase-homologous genes in deep subseafloor sedimentary metagenomes.</title>
        <authorList>
            <person name="Kawai M."/>
            <person name="Futagami T."/>
            <person name="Toyoda A."/>
            <person name="Takaki Y."/>
            <person name="Nishi S."/>
            <person name="Hori S."/>
            <person name="Arai W."/>
            <person name="Tsubouchi T."/>
            <person name="Morono Y."/>
            <person name="Uchiyama I."/>
            <person name="Ito T."/>
            <person name="Fujiyama A."/>
            <person name="Inagaki F."/>
            <person name="Takami H."/>
        </authorList>
    </citation>
    <scope>NUCLEOTIDE SEQUENCE</scope>
    <source>
        <strain evidence="2">Expedition CK06-06</strain>
    </source>
</reference>
<proteinExistence type="predicted"/>
<name>X1FFZ4_9ZZZZ</name>
<evidence type="ECO:0000256" key="1">
    <source>
        <dbReference type="SAM" id="Phobius"/>
    </source>
</evidence>
<feature type="transmembrane region" description="Helical" evidence="1">
    <location>
        <begin position="169"/>
        <end position="189"/>
    </location>
</feature>